<evidence type="ECO:0000313" key="1">
    <source>
        <dbReference type="EMBL" id="MFI6500546.1"/>
    </source>
</evidence>
<gene>
    <name evidence="1" type="ORF">ACIBG2_24430</name>
</gene>
<sequence length="97" mass="10315">MSAETSGLLASIAPTAAPATLRHPVRAQRPLPAATSPRAADTWTWLILAAHTQLRLARGLVHDLRRPWEKPVEAAKLTPRVSDAAGPGSCSDFLTEA</sequence>
<dbReference type="RefSeq" id="WP_397084508.1">
    <property type="nucleotide sequence ID" value="NZ_JBITGY010000006.1"/>
</dbReference>
<evidence type="ECO:0000313" key="2">
    <source>
        <dbReference type="Proteomes" id="UP001612741"/>
    </source>
</evidence>
<organism evidence="1 2">
    <name type="scientific">Nonomuraea typhae</name>
    <dbReference type="NCBI Taxonomy" id="2603600"/>
    <lineage>
        <taxon>Bacteria</taxon>
        <taxon>Bacillati</taxon>
        <taxon>Actinomycetota</taxon>
        <taxon>Actinomycetes</taxon>
        <taxon>Streptosporangiales</taxon>
        <taxon>Streptosporangiaceae</taxon>
        <taxon>Nonomuraea</taxon>
    </lineage>
</organism>
<dbReference type="Proteomes" id="UP001612741">
    <property type="component" value="Unassembled WGS sequence"/>
</dbReference>
<proteinExistence type="predicted"/>
<accession>A0ABW7YXV4</accession>
<comment type="caution">
    <text evidence="1">The sequence shown here is derived from an EMBL/GenBank/DDBJ whole genome shotgun (WGS) entry which is preliminary data.</text>
</comment>
<keyword evidence="2" id="KW-1185">Reference proteome</keyword>
<reference evidence="1 2" key="1">
    <citation type="submission" date="2024-10" db="EMBL/GenBank/DDBJ databases">
        <title>The Natural Products Discovery Center: Release of the First 8490 Sequenced Strains for Exploring Actinobacteria Biosynthetic Diversity.</title>
        <authorList>
            <person name="Kalkreuter E."/>
            <person name="Kautsar S.A."/>
            <person name="Yang D."/>
            <person name="Bader C.D."/>
            <person name="Teijaro C.N."/>
            <person name="Fluegel L."/>
            <person name="Davis C.M."/>
            <person name="Simpson J.R."/>
            <person name="Lauterbach L."/>
            <person name="Steele A.D."/>
            <person name="Gui C."/>
            <person name="Meng S."/>
            <person name="Li G."/>
            <person name="Viehrig K."/>
            <person name="Ye F."/>
            <person name="Su P."/>
            <person name="Kiefer A.F."/>
            <person name="Nichols A."/>
            <person name="Cepeda A.J."/>
            <person name="Yan W."/>
            <person name="Fan B."/>
            <person name="Jiang Y."/>
            <person name="Adhikari A."/>
            <person name="Zheng C.-J."/>
            <person name="Schuster L."/>
            <person name="Cowan T.M."/>
            <person name="Smanski M.J."/>
            <person name="Chevrette M.G."/>
            <person name="De Carvalho L.P.S."/>
            <person name="Shen B."/>
        </authorList>
    </citation>
    <scope>NUCLEOTIDE SEQUENCE [LARGE SCALE GENOMIC DNA]</scope>
    <source>
        <strain evidence="1 2">NPDC050545</strain>
    </source>
</reference>
<protein>
    <submittedName>
        <fullName evidence="1">Uncharacterized protein</fullName>
    </submittedName>
</protein>
<dbReference type="EMBL" id="JBITGY010000006">
    <property type="protein sequence ID" value="MFI6500546.1"/>
    <property type="molecule type" value="Genomic_DNA"/>
</dbReference>
<name>A0ABW7YXV4_9ACTN</name>